<reference evidence="2 3" key="2">
    <citation type="journal article" date="2012" name="Nature">
        <title>Insights into hominid evolution from the gorilla genome sequence.</title>
        <authorList>
            <person name="Scally A."/>
            <person name="Dutheil J.Y."/>
            <person name="Hillier L.W."/>
            <person name="Jordan G.E."/>
            <person name="Goodhead I."/>
            <person name="Herrero J."/>
            <person name="Hobolth A."/>
            <person name="Lappalainen T."/>
            <person name="Mailund T."/>
            <person name="Marques-Bonet T."/>
            <person name="McCarthy S."/>
            <person name="Montgomery S.H."/>
            <person name="Schwalie P.C."/>
            <person name="Tang Y.A."/>
            <person name="Ward M.C."/>
            <person name="Xue Y."/>
            <person name="Yngvadottir B."/>
            <person name="Alkan C."/>
            <person name="Andersen L.N."/>
            <person name="Ayub Q."/>
            <person name="Ball E.V."/>
            <person name="Beal K."/>
            <person name="Bradley B.J."/>
            <person name="Chen Y."/>
            <person name="Clee C.M."/>
            <person name="Fitzgerald S."/>
            <person name="Graves T.A."/>
            <person name="Gu Y."/>
            <person name="Heath P."/>
            <person name="Heger A."/>
            <person name="Karakoc E."/>
            <person name="Kolb-Kokocinski A."/>
            <person name="Laird G.K."/>
            <person name="Lunter G."/>
            <person name="Meader S."/>
            <person name="Mort M."/>
            <person name="Mullikin J.C."/>
            <person name="Munch K."/>
            <person name="O'Connor T.D."/>
            <person name="Phillips A.D."/>
            <person name="Prado-Martinez J."/>
            <person name="Rogers A.S."/>
            <person name="Sajjadian S."/>
            <person name="Schmidt D."/>
            <person name="Shaw K."/>
            <person name="Simpson J.T."/>
            <person name="Stenson P.D."/>
            <person name="Turner D.J."/>
            <person name="Vigilant L."/>
            <person name="Vilella A.J."/>
            <person name="Whitener W."/>
            <person name="Zhu B."/>
            <person name="Cooper D.N."/>
            <person name="de Jong P."/>
            <person name="Dermitzakis E.T."/>
            <person name="Eichler E.E."/>
            <person name="Flicek P."/>
            <person name="Goldman N."/>
            <person name="Mundy N.I."/>
            <person name="Ning Z."/>
            <person name="Odom D.T."/>
            <person name="Ponting C.P."/>
            <person name="Quail M.A."/>
            <person name="Ryder O.A."/>
            <person name="Searle S.M."/>
            <person name="Warren W.C."/>
            <person name="Wilson R.K."/>
            <person name="Schierup M.H."/>
            <person name="Rogers J."/>
            <person name="Tyler-Smith C."/>
            <person name="Durbin R."/>
        </authorList>
    </citation>
    <scope>NUCLEOTIDE SEQUENCE [LARGE SCALE GENOMIC DNA]</scope>
</reference>
<reference evidence="2" key="3">
    <citation type="submission" date="2025-08" db="UniProtKB">
        <authorList>
            <consortium name="Ensembl"/>
        </authorList>
    </citation>
    <scope>IDENTIFICATION</scope>
</reference>
<evidence type="ECO:0000313" key="2">
    <source>
        <dbReference type="Ensembl" id="ENSGGOP00000030977.1"/>
    </source>
</evidence>
<accession>A0A2I2Y7V0</accession>
<organism evidence="2 3">
    <name type="scientific">Gorilla gorilla gorilla</name>
    <name type="common">Western lowland gorilla</name>
    <dbReference type="NCBI Taxonomy" id="9595"/>
    <lineage>
        <taxon>Eukaryota</taxon>
        <taxon>Metazoa</taxon>
        <taxon>Chordata</taxon>
        <taxon>Craniata</taxon>
        <taxon>Vertebrata</taxon>
        <taxon>Euteleostomi</taxon>
        <taxon>Mammalia</taxon>
        <taxon>Eutheria</taxon>
        <taxon>Euarchontoglires</taxon>
        <taxon>Primates</taxon>
        <taxon>Haplorrhini</taxon>
        <taxon>Catarrhini</taxon>
        <taxon>Hominidae</taxon>
        <taxon>Gorilla</taxon>
    </lineage>
</organism>
<feature type="region of interest" description="Disordered" evidence="1">
    <location>
        <begin position="96"/>
        <end position="124"/>
    </location>
</feature>
<keyword evidence="3" id="KW-1185">Reference proteome</keyword>
<protein>
    <submittedName>
        <fullName evidence="2">Uncharacterized protein</fullName>
    </submittedName>
</protein>
<feature type="region of interest" description="Disordered" evidence="1">
    <location>
        <begin position="47"/>
        <end position="70"/>
    </location>
</feature>
<dbReference type="Proteomes" id="UP000001519">
    <property type="component" value="Chromosome 9"/>
</dbReference>
<reference evidence="3" key="1">
    <citation type="submission" date="2011-05" db="EMBL/GenBank/DDBJ databases">
        <title>Insights into the evolution of the great apes provided by the gorilla genome.</title>
        <authorList>
            <person name="Scally A."/>
        </authorList>
    </citation>
    <scope>NUCLEOTIDE SEQUENCE [LARGE SCALE GENOMIC DNA]</scope>
</reference>
<dbReference type="OMA" id="MSETLQG"/>
<evidence type="ECO:0000256" key="1">
    <source>
        <dbReference type="SAM" id="MobiDB-lite"/>
    </source>
</evidence>
<sequence>MVTFLMMVKQKALPTERQPTGDPAQALQHVATTGHKTLAEMSEILQGRHHDQRDGSSSNSFLGTEGETWRARRMMPKGERLAESWAAIPLLSVFTTHNRSKDSRTPTAPQPQASRPEPHHRASSCDPLVWASSLHQSAVASSLRSSLFRV</sequence>
<dbReference type="Bgee" id="ENSGGOG00000041389">
    <property type="expression patterns" value="Expressed in testis and 5 other cell types or tissues"/>
</dbReference>
<dbReference type="AlphaFoldDB" id="A0A2I2Y7V0"/>
<dbReference type="GeneTree" id="ENSGT00910000147520"/>
<name>A0A2I2Y7V0_GORGO</name>
<dbReference type="EMBL" id="CABD030062904">
    <property type="status" value="NOT_ANNOTATED_CDS"/>
    <property type="molecule type" value="Genomic_DNA"/>
</dbReference>
<evidence type="ECO:0000313" key="3">
    <source>
        <dbReference type="Proteomes" id="UP000001519"/>
    </source>
</evidence>
<reference evidence="2" key="4">
    <citation type="submission" date="2025-09" db="UniProtKB">
        <authorList>
            <consortium name="Ensembl"/>
        </authorList>
    </citation>
    <scope>IDENTIFICATION</scope>
</reference>
<dbReference type="Ensembl" id="ENSGGOT00000054847.1">
    <property type="protein sequence ID" value="ENSGGOP00000030977.1"/>
    <property type="gene ID" value="ENSGGOG00000041389.1"/>
</dbReference>
<proteinExistence type="predicted"/>
<dbReference type="InParanoid" id="A0A2I2Y7V0"/>